<reference evidence="2 3" key="1">
    <citation type="submission" date="2024-06" db="EMBL/GenBank/DDBJ databases">
        <authorList>
            <person name="Kaempfer P."/>
            <person name="Viver T."/>
        </authorList>
    </citation>
    <scope>NUCLEOTIDE SEQUENCE [LARGE SCALE GENOMIC DNA]</scope>
    <source>
        <strain evidence="2 3">ST-119</strain>
    </source>
</reference>
<protein>
    <submittedName>
        <fullName evidence="2">Uncharacterized protein</fullName>
    </submittedName>
</protein>
<keyword evidence="1" id="KW-1133">Transmembrane helix</keyword>
<gene>
    <name evidence="2" type="ORF">ABS766_14265</name>
</gene>
<evidence type="ECO:0000256" key="1">
    <source>
        <dbReference type="SAM" id="Phobius"/>
    </source>
</evidence>
<proteinExistence type="predicted"/>
<dbReference type="RefSeq" id="WP_408085865.1">
    <property type="nucleotide sequence ID" value="NZ_JBELPZ010000018.1"/>
</dbReference>
<comment type="caution">
    <text evidence="2">The sequence shown here is derived from an EMBL/GenBank/DDBJ whole genome shotgun (WGS) entry which is preliminary data.</text>
</comment>
<sequence length="410" mass="49123">MTNSEQLKLFASLFYKCVVGGSVEHYGKKLSFKIKQDEEFEELLKCTDEIFELEQVIGLKYEIDLKKVKHINSYVFYKYEDFFRRYEEYKDVFYSSNILILQTDSYILKIENEKFRTEKGLVFNYPIYRKLLSYLKHNSEFATIQDQSQFVLVSKDFGVFNLGFKTNEFKLKEIDNLEPKLNKLKTLFEKKEFIQFFKENILSVGLHKYDINDRLIELIKHIDIILNLTERDYENYVLNFSFEKVKAKFKDERNKYFENLDKNIELVNKQVLSLPLTFAASVFAAYQIKDKSWILFLILLVYIFYTIIANRTLNISKYSLDRIDDDVKNEKEQIEKNYHRNFEDFKRDFTNIENKISKIKNLTKLLNFTFIFLLIIFTVFVTFQVYSSSSPTQTIQIPIEKIKLIEIDSI</sequence>
<name>A0ABW8Z262_9FLAO</name>
<keyword evidence="3" id="KW-1185">Reference proteome</keyword>
<dbReference type="EMBL" id="JBELPZ010000018">
    <property type="protein sequence ID" value="MFL9845583.1"/>
    <property type="molecule type" value="Genomic_DNA"/>
</dbReference>
<keyword evidence="1" id="KW-0812">Transmembrane</keyword>
<evidence type="ECO:0000313" key="3">
    <source>
        <dbReference type="Proteomes" id="UP001629156"/>
    </source>
</evidence>
<evidence type="ECO:0000313" key="2">
    <source>
        <dbReference type="EMBL" id="MFL9845583.1"/>
    </source>
</evidence>
<organism evidence="2 3">
    <name type="scientific">Flavobacterium rhizosphaerae</name>
    <dbReference type="NCBI Taxonomy" id="3163298"/>
    <lineage>
        <taxon>Bacteria</taxon>
        <taxon>Pseudomonadati</taxon>
        <taxon>Bacteroidota</taxon>
        <taxon>Flavobacteriia</taxon>
        <taxon>Flavobacteriales</taxon>
        <taxon>Flavobacteriaceae</taxon>
        <taxon>Flavobacterium</taxon>
    </lineage>
</organism>
<dbReference type="Proteomes" id="UP001629156">
    <property type="component" value="Unassembled WGS sequence"/>
</dbReference>
<feature type="transmembrane region" description="Helical" evidence="1">
    <location>
        <begin position="294"/>
        <end position="313"/>
    </location>
</feature>
<keyword evidence="1" id="KW-0472">Membrane</keyword>
<feature type="transmembrane region" description="Helical" evidence="1">
    <location>
        <begin position="365"/>
        <end position="386"/>
    </location>
</feature>
<accession>A0ABW8Z262</accession>